<dbReference type="PROSITE" id="PS51257">
    <property type="entry name" value="PROKAR_LIPOPROTEIN"/>
    <property type="match status" value="1"/>
</dbReference>
<dbReference type="AlphaFoldDB" id="A0A9D1T0X8"/>
<evidence type="ECO:0000313" key="3">
    <source>
        <dbReference type="Proteomes" id="UP000886812"/>
    </source>
</evidence>
<evidence type="ECO:0000256" key="1">
    <source>
        <dbReference type="SAM" id="SignalP"/>
    </source>
</evidence>
<feature type="chain" id="PRO_5038517107" evidence="1">
    <location>
        <begin position="23"/>
        <end position="152"/>
    </location>
</feature>
<dbReference type="Proteomes" id="UP000886812">
    <property type="component" value="Unassembled WGS sequence"/>
</dbReference>
<gene>
    <name evidence="2" type="ORF">IAC75_02630</name>
</gene>
<protein>
    <submittedName>
        <fullName evidence="2">DUF3568 family protein</fullName>
    </submittedName>
</protein>
<feature type="signal peptide" evidence="1">
    <location>
        <begin position="1"/>
        <end position="22"/>
    </location>
</feature>
<sequence>MKKRIIAVSVLAAAAVLSGCMTQPVDQPGSRRPEGTWNSVTGTLSDVRYYNSDVDAVYKAAESALRELNIFVTGYDKTKSGYTLYGRAVGDYKVLVDITKRAVSPKAKGRNAAPAAEPETYTEVSVSYGSFGDLAPSLQIISKISSNLPSEG</sequence>
<keyword evidence="1" id="KW-0732">Signal</keyword>
<comment type="caution">
    <text evidence="2">The sequence shown here is derived from an EMBL/GenBank/DDBJ whole genome shotgun (WGS) entry which is preliminary data.</text>
</comment>
<reference evidence="2" key="1">
    <citation type="submission" date="2020-10" db="EMBL/GenBank/DDBJ databases">
        <authorList>
            <person name="Gilroy R."/>
        </authorList>
    </citation>
    <scope>NUCLEOTIDE SEQUENCE</scope>
    <source>
        <strain evidence="2">10669</strain>
    </source>
</reference>
<dbReference type="EMBL" id="DVOG01000069">
    <property type="protein sequence ID" value="HIV04030.1"/>
    <property type="molecule type" value="Genomic_DNA"/>
</dbReference>
<name>A0A9D1T0X8_9BACT</name>
<organism evidence="2 3">
    <name type="scientific">Candidatus Spyradosoma merdigallinarum</name>
    <dbReference type="NCBI Taxonomy" id="2840950"/>
    <lineage>
        <taxon>Bacteria</taxon>
        <taxon>Pseudomonadati</taxon>
        <taxon>Verrucomicrobiota</taxon>
        <taxon>Opitutia</taxon>
        <taxon>Opitutia incertae sedis</taxon>
        <taxon>Candidatus Spyradosoma</taxon>
    </lineage>
</organism>
<evidence type="ECO:0000313" key="2">
    <source>
        <dbReference type="EMBL" id="HIV04030.1"/>
    </source>
</evidence>
<proteinExistence type="predicted"/>
<reference evidence="2" key="2">
    <citation type="journal article" date="2021" name="PeerJ">
        <title>Extensive microbial diversity within the chicken gut microbiome revealed by metagenomics and culture.</title>
        <authorList>
            <person name="Gilroy R."/>
            <person name="Ravi A."/>
            <person name="Getino M."/>
            <person name="Pursley I."/>
            <person name="Horton D.L."/>
            <person name="Alikhan N.F."/>
            <person name="Baker D."/>
            <person name="Gharbi K."/>
            <person name="Hall N."/>
            <person name="Watson M."/>
            <person name="Adriaenssens E.M."/>
            <person name="Foster-Nyarko E."/>
            <person name="Jarju S."/>
            <person name="Secka A."/>
            <person name="Antonio M."/>
            <person name="Oren A."/>
            <person name="Chaudhuri R.R."/>
            <person name="La Ragione R."/>
            <person name="Hildebrand F."/>
            <person name="Pallen M.J."/>
        </authorList>
    </citation>
    <scope>NUCLEOTIDE SEQUENCE</scope>
    <source>
        <strain evidence="2">10669</strain>
    </source>
</reference>
<accession>A0A9D1T0X8</accession>